<reference evidence="1" key="1">
    <citation type="journal article" date="2014" name="Front. Microbiol.">
        <title>High frequency of phylogenetically diverse reductive dehalogenase-homologous genes in deep subseafloor sedimentary metagenomes.</title>
        <authorList>
            <person name="Kawai M."/>
            <person name="Futagami T."/>
            <person name="Toyoda A."/>
            <person name="Takaki Y."/>
            <person name="Nishi S."/>
            <person name="Hori S."/>
            <person name="Arai W."/>
            <person name="Tsubouchi T."/>
            <person name="Morono Y."/>
            <person name="Uchiyama I."/>
            <person name="Ito T."/>
            <person name="Fujiyama A."/>
            <person name="Inagaki F."/>
            <person name="Takami H."/>
        </authorList>
    </citation>
    <scope>NUCLEOTIDE SEQUENCE</scope>
    <source>
        <strain evidence="1">Expedition CK06-06</strain>
    </source>
</reference>
<gene>
    <name evidence="1" type="ORF">S01H4_11156</name>
</gene>
<organism evidence="1">
    <name type="scientific">marine sediment metagenome</name>
    <dbReference type="NCBI Taxonomy" id="412755"/>
    <lineage>
        <taxon>unclassified sequences</taxon>
        <taxon>metagenomes</taxon>
        <taxon>ecological metagenomes</taxon>
    </lineage>
</organism>
<dbReference type="EMBL" id="BART01004451">
    <property type="protein sequence ID" value="GAG70998.1"/>
    <property type="molecule type" value="Genomic_DNA"/>
</dbReference>
<name>X1AEC3_9ZZZZ</name>
<feature type="non-terminal residue" evidence="1">
    <location>
        <position position="30"/>
    </location>
</feature>
<proteinExistence type="predicted"/>
<comment type="caution">
    <text evidence="1">The sequence shown here is derived from an EMBL/GenBank/DDBJ whole genome shotgun (WGS) entry which is preliminary data.</text>
</comment>
<sequence>MGKEMTNLHIKEITIEKVVNYLIDALDKKN</sequence>
<accession>X1AEC3</accession>
<protein>
    <submittedName>
        <fullName evidence="1">Uncharacterized protein</fullName>
    </submittedName>
</protein>
<dbReference type="AlphaFoldDB" id="X1AEC3"/>
<evidence type="ECO:0000313" key="1">
    <source>
        <dbReference type="EMBL" id="GAG70998.1"/>
    </source>
</evidence>